<accession>A0AAN8PYV5</accession>
<gene>
    <name evidence="2" type="ORF">SNE40_009708</name>
</gene>
<evidence type="ECO:0000313" key="3">
    <source>
        <dbReference type="Proteomes" id="UP001347796"/>
    </source>
</evidence>
<keyword evidence="1" id="KW-0732">Signal</keyword>
<organism evidence="2 3">
    <name type="scientific">Patella caerulea</name>
    <name type="common">Rayed Mediterranean limpet</name>
    <dbReference type="NCBI Taxonomy" id="87958"/>
    <lineage>
        <taxon>Eukaryota</taxon>
        <taxon>Metazoa</taxon>
        <taxon>Spiralia</taxon>
        <taxon>Lophotrochozoa</taxon>
        <taxon>Mollusca</taxon>
        <taxon>Gastropoda</taxon>
        <taxon>Patellogastropoda</taxon>
        <taxon>Patelloidea</taxon>
        <taxon>Patellidae</taxon>
        <taxon>Patella</taxon>
    </lineage>
</organism>
<feature type="chain" id="PRO_5043046597" evidence="1">
    <location>
        <begin position="19"/>
        <end position="70"/>
    </location>
</feature>
<dbReference type="AlphaFoldDB" id="A0AAN8PYV5"/>
<evidence type="ECO:0000256" key="1">
    <source>
        <dbReference type="SAM" id="SignalP"/>
    </source>
</evidence>
<protein>
    <submittedName>
        <fullName evidence="2">Uncharacterized protein</fullName>
    </submittedName>
</protein>
<evidence type="ECO:0000313" key="2">
    <source>
        <dbReference type="EMBL" id="KAK6181931.1"/>
    </source>
</evidence>
<sequence>MDYLFILYFLAYWPVAECDIQEVVQESGVLDLEDDYLEAEFRASCERLIPEQIKADECSDAYIFLKRNLP</sequence>
<proteinExistence type="predicted"/>
<dbReference type="Proteomes" id="UP001347796">
    <property type="component" value="Unassembled WGS sequence"/>
</dbReference>
<feature type="signal peptide" evidence="1">
    <location>
        <begin position="1"/>
        <end position="18"/>
    </location>
</feature>
<name>A0AAN8PYV5_PATCE</name>
<dbReference type="EMBL" id="JAZGQO010000007">
    <property type="protein sequence ID" value="KAK6181931.1"/>
    <property type="molecule type" value="Genomic_DNA"/>
</dbReference>
<comment type="caution">
    <text evidence="2">The sequence shown here is derived from an EMBL/GenBank/DDBJ whole genome shotgun (WGS) entry which is preliminary data.</text>
</comment>
<keyword evidence="3" id="KW-1185">Reference proteome</keyword>
<reference evidence="2 3" key="1">
    <citation type="submission" date="2024-01" db="EMBL/GenBank/DDBJ databases">
        <title>The genome of the rayed Mediterranean limpet Patella caerulea (Linnaeus, 1758).</title>
        <authorList>
            <person name="Anh-Thu Weber A."/>
            <person name="Halstead-Nussloch G."/>
        </authorList>
    </citation>
    <scope>NUCLEOTIDE SEQUENCE [LARGE SCALE GENOMIC DNA]</scope>
    <source>
        <strain evidence="2">AATW-2023a</strain>
        <tissue evidence="2">Whole specimen</tissue>
    </source>
</reference>